<dbReference type="Proteomes" id="UP001221757">
    <property type="component" value="Unassembled WGS sequence"/>
</dbReference>
<dbReference type="PANTHER" id="PTHR31252">
    <property type="entry name" value="DUF4419 DOMAIN-CONTAINING PROTEIN"/>
    <property type="match status" value="1"/>
</dbReference>
<dbReference type="EMBL" id="JARKIE010000084">
    <property type="protein sequence ID" value="KAJ7687866.1"/>
    <property type="molecule type" value="Genomic_DNA"/>
</dbReference>
<comment type="caution">
    <text evidence="2">The sequence shown here is derived from an EMBL/GenBank/DDBJ whole genome shotgun (WGS) entry which is preliminary data.</text>
</comment>
<dbReference type="Pfam" id="PF14388">
    <property type="entry name" value="DUF4419"/>
    <property type="match status" value="1"/>
</dbReference>
<keyword evidence="3" id="KW-1185">Reference proteome</keyword>
<reference evidence="2" key="1">
    <citation type="submission" date="2023-03" db="EMBL/GenBank/DDBJ databases">
        <title>Massive genome expansion in bonnet fungi (Mycena s.s.) driven by repeated elements and novel gene families across ecological guilds.</title>
        <authorList>
            <consortium name="Lawrence Berkeley National Laboratory"/>
            <person name="Harder C.B."/>
            <person name="Miyauchi S."/>
            <person name="Viragh M."/>
            <person name="Kuo A."/>
            <person name="Thoen E."/>
            <person name="Andreopoulos B."/>
            <person name="Lu D."/>
            <person name="Skrede I."/>
            <person name="Drula E."/>
            <person name="Henrissat B."/>
            <person name="Morin E."/>
            <person name="Kohler A."/>
            <person name="Barry K."/>
            <person name="LaButti K."/>
            <person name="Morin E."/>
            <person name="Salamov A."/>
            <person name="Lipzen A."/>
            <person name="Mereny Z."/>
            <person name="Hegedus B."/>
            <person name="Baldrian P."/>
            <person name="Stursova M."/>
            <person name="Weitz H."/>
            <person name="Taylor A."/>
            <person name="Grigoriev I.V."/>
            <person name="Nagy L.G."/>
            <person name="Martin F."/>
            <person name="Kauserud H."/>
        </authorList>
    </citation>
    <scope>NUCLEOTIDE SEQUENCE</scope>
    <source>
        <strain evidence="2">CBHHK067</strain>
    </source>
</reference>
<sequence length="247" mass="26684">MTRLLQKTVPDADLRDWLVPEFSTTTLNDTTVSCLLVLSGSCSSSSPIATQTRSGGDADYTFRASGGIPHVTLEGERADWELIFTRLDRLKMRCKDFGLPAVAWYHLLHPVLARFVGAFDDPEGMENREFWGGVVVGKEESNGSGGGSKDAGKLSGWITAFCAFSVKGTWLGPELDAVGAPSSTPPSKPSSHKLILIPLAECRRRTRDAHRRSILVDVHPPCPGARETQAKTKIQGGEGEGEEDSST</sequence>
<evidence type="ECO:0000313" key="2">
    <source>
        <dbReference type="EMBL" id="KAJ7687866.1"/>
    </source>
</evidence>
<name>A0AAD7DDP0_MYCRO</name>
<organism evidence="2 3">
    <name type="scientific">Mycena rosella</name>
    <name type="common">Pink bonnet</name>
    <name type="synonym">Agaricus rosellus</name>
    <dbReference type="NCBI Taxonomy" id="1033263"/>
    <lineage>
        <taxon>Eukaryota</taxon>
        <taxon>Fungi</taxon>
        <taxon>Dikarya</taxon>
        <taxon>Basidiomycota</taxon>
        <taxon>Agaricomycotina</taxon>
        <taxon>Agaricomycetes</taxon>
        <taxon>Agaricomycetidae</taxon>
        <taxon>Agaricales</taxon>
        <taxon>Marasmiineae</taxon>
        <taxon>Mycenaceae</taxon>
        <taxon>Mycena</taxon>
    </lineage>
</organism>
<evidence type="ECO:0000313" key="3">
    <source>
        <dbReference type="Proteomes" id="UP001221757"/>
    </source>
</evidence>
<accession>A0AAD7DDP0</accession>
<dbReference type="PANTHER" id="PTHR31252:SF11">
    <property type="entry name" value="DUF4419 DOMAIN-CONTAINING PROTEIN"/>
    <property type="match status" value="1"/>
</dbReference>
<dbReference type="InterPro" id="IPR025533">
    <property type="entry name" value="DUF4419"/>
</dbReference>
<evidence type="ECO:0000256" key="1">
    <source>
        <dbReference type="SAM" id="MobiDB-lite"/>
    </source>
</evidence>
<dbReference type="AlphaFoldDB" id="A0AAD7DDP0"/>
<protein>
    <submittedName>
        <fullName evidence="2">Uncharacterized protein</fullName>
    </submittedName>
</protein>
<feature type="region of interest" description="Disordered" evidence="1">
    <location>
        <begin position="212"/>
        <end position="247"/>
    </location>
</feature>
<gene>
    <name evidence="2" type="ORF">B0H17DRAFT_1300033</name>
</gene>
<proteinExistence type="predicted"/>